<organism evidence="9 10">
    <name type="scientific">Pelagomonas calceolata</name>
    <dbReference type="NCBI Taxonomy" id="35677"/>
    <lineage>
        <taxon>Eukaryota</taxon>
        <taxon>Sar</taxon>
        <taxon>Stramenopiles</taxon>
        <taxon>Ochrophyta</taxon>
        <taxon>Pelagophyceae</taxon>
        <taxon>Pelagomonadales</taxon>
        <taxon>Pelagomonadaceae</taxon>
        <taxon>Pelagomonas</taxon>
    </lineage>
</organism>
<keyword evidence="6 8" id="KW-0472">Membrane</keyword>
<feature type="transmembrane region" description="Helical" evidence="8">
    <location>
        <begin position="228"/>
        <end position="248"/>
    </location>
</feature>
<dbReference type="GO" id="GO:0016020">
    <property type="term" value="C:membrane"/>
    <property type="evidence" value="ECO:0007669"/>
    <property type="project" value="UniProtKB-SubCell"/>
</dbReference>
<feature type="transmembrane region" description="Helical" evidence="8">
    <location>
        <begin position="12"/>
        <end position="33"/>
    </location>
</feature>
<gene>
    <name evidence="9" type="ORF">PECAL_2P10740</name>
</gene>
<protein>
    <recommendedName>
        <fullName evidence="11">EamA domain-containing protein</fullName>
    </recommendedName>
</protein>
<feature type="region of interest" description="Disordered" evidence="7">
    <location>
        <begin position="390"/>
        <end position="424"/>
    </location>
</feature>
<dbReference type="PANTHER" id="PTHR13146">
    <property type="match status" value="1"/>
</dbReference>
<reference evidence="9" key="1">
    <citation type="submission" date="2021-11" db="EMBL/GenBank/DDBJ databases">
        <authorList>
            <consortium name="Genoscope - CEA"/>
            <person name="William W."/>
        </authorList>
    </citation>
    <scope>NUCLEOTIDE SEQUENCE</scope>
</reference>
<evidence type="ECO:0000256" key="6">
    <source>
        <dbReference type="ARBA" id="ARBA00023136"/>
    </source>
</evidence>
<sequence>MAAADVTCGLAEVLVFIGALVAGTACSLCSKVLLSMRSVGASGEEQSFQNPLFQTWGMFLGMVFALPVHFAREALERRRSRRGYDAIGIERRPSFKEMPRSTYLLLAAPALFDLAATALCMFGLTRVAVSVYQMLRGAAIVFVAILKHFVLKDKLAKYMWVGVGLNVVSIVLVGATAQSSDSGQGDPLVGVALILAGAFVQSLQYAFEEKVMSSDVGAPPLLVIGMEGFWGLFVCTFVLYPAAYAAGVEDPYDTYVMFRNSQDIQRMFLLYFVAIFSYNLLAVLVTYMLDSVWHAILDNFRPISVWGVDLALFYVVTSGAFGEAWAYPGSYVQVAALGVLLYGTAVYNGSVKVPGCSYPPDAQQPQLLSPMVVRASPALASSQVMKSPLIHGTPLSRRNTMERATLPRVQELPRGLPRPRSGSL</sequence>
<evidence type="ECO:0000256" key="5">
    <source>
        <dbReference type="ARBA" id="ARBA00022989"/>
    </source>
</evidence>
<evidence type="ECO:0000313" key="10">
    <source>
        <dbReference type="Proteomes" id="UP000789595"/>
    </source>
</evidence>
<dbReference type="Proteomes" id="UP000789595">
    <property type="component" value="Unassembled WGS sequence"/>
</dbReference>
<feature type="transmembrane region" description="Helical" evidence="8">
    <location>
        <begin position="102"/>
        <end position="124"/>
    </location>
</feature>
<evidence type="ECO:0000256" key="7">
    <source>
        <dbReference type="SAM" id="MobiDB-lite"/>
    </source>
</evidence>
<keyword evidence="10" id="KW-1185">Reference proteome</keyword>
<dbReference type="SUPFAM" id="SSF103481">
    <property type="entry name" value="Multidrug resistance efflux transporter EmrE"/>
    <property type="match status" value="1"/>
</dbReference>
<feature type="transmembrane region" description="Helical" evidence="8">
    <location>
        <begin position="158"/>
        <end position="176"/>
    </location>
</feature>
<evidence type="ECO:0000256" key="3">
    <source>
        <dbReference type="ARBA" id="ARBA00022448"/>
    </source>
</evidence>
<dbReference type="InterPro" id="IPR009262">
    <property type="entry name" value="SLC35_F1/F2/F6"/>
</dbReference>
<dbReference type="EMBL" id="CAKKNE010000002">
    <property type="protein sequence ID" value="CAH0368026.1"/>
    <property type="molecule type" value="Genomic_DNA"/>
</dbReference>
<keyword evidence="4 8" id="KW-0812">Transmembrane</keyword>
<comment type="caution">
    <text evidence="9">The sequence shown here is derived from an EMBL/GenBank/DDBJ whole genome shotgun (WGS) entry which is preliminary data.</text>
</comment>
<evidence type="ECO:0000256" key="1">
    <source>
        <dbReference type="ARBA" id="ARBA00004141"/>
    </source>
</evidence>
<dbReference type="GO" id="GO:0022857">
    <property type="term" value="F:transmembrane transporter activity"/>
    <property type="evidence" value="ECO:0007669"/>
    <property type="project" value="InterPro"/>
</dbReference>
<dbReference type="AlphaFoldDB" id="A0A8J2SHT9"/>
<name>A0A8J2SHT9_9STRA</name>
<dbReference type="Pfam" id="PF06027">
    <property type="entry name" value="SLC35F"/>
    <property type="match status" value="1"/>
</dbReference>
<accession>A0A8J2SHT9</accession>
<dbReference type="Gene3D" id="1.10.3730.20">
    <property type="match status" value="1"/>
</dbReference>
<comment type="subcellular location">
    <subcellularLocation>
        <location evidence="1">Membrane</location>
        <topology evidence="1">Multi-pass membrane protein</topology>
    </subcellularLocation>
</comment>
<feature type="transmembrane region" description="Helical" evidence="8">
    <location>
        <begin position="53"/>
        <end position="71"/>
    </location>
</feature>
<evidence type="ECO:0000256" key="2">
    <source>
        <dbReference type="ARBA" id="ARBA00007863"/>
    </source>
</evidence>
<evidence type="ECO:0000313" key="9">
    <source>
        <dbReference type="EMBL" id="CAH0368026.1"/>
    </source>
</evidence>
<evidence type="ECO:0000256" key="8">
    <source>
        <dbReference type="SAM" id="Phobius"/>
    </source>
</evidence>
<evidence type="ECO:0008006" key="11">
    <source>
        <dbReference type="Google" id="ProtNLM"/>
    </source>
</evidence>
<feature type="transmembrane region" description="Helical" evidence="8">
    <location>
        <begin position="268"/>
        <end position="289"/>
    </location>
</feature>
<evidence type="ECO:0000256" key="4">
    <source>
        <dbReference type="ARBA" id="ARBA00022692"/>
    </source>
</evidence>
<feature type="transmembrane region" description="Helical" evidence="8">
    <location>
        <begin position="130"/>
        <end position="151"/>
    </location>
</feature>
<proteinExistence type="inferred from homology"/>
<keyword evidence="5 8" id="KW-1133">Transmembrane helix</keyword>
<dbReference type="PANTHER" id="PTHR13146:SF3">
    <property type="entry name" value="EAMA DOMAIN-CONTAINING PROTEIN"/>
    <property type="match status" value="1"/>
</dbReference>
<dbReference type="InterPro" id="IPR037185">
    <property type="entry name" value="EmrE-like"/>
</dbReference>
<comment type="similarity">
    <text evidence="2">Belongs to the SLC35F solute transporter family.</text>
</comment>
<dbReference type="OrthoDB" id="300580at2759"/>
<keyword evidence="3" id="KW-0813">Transport</keyword>